<dbReference type="Proteomes" id="UP000245683">
    <property type="component" value="Unassembled WGS sequence"/>
</dbReference>
<dbReference type="AlphaFoldDB" id="A0A317KA21"/>
<proteinExistence type="predicted"/>
<dbReference type="RefSeq" id="WP_109944598.1">
    <property type="nucleotide sequence ID" value="NZ_QGSV01000151.1"/>
</dbReference>
<name>A0A317KA21_9ACTN</name>
<dbReference type="EMBL" id="QGSV01000151">
    <property type="protein sequence ID" value="PWU48848.1"/>
    <property type="molecule type" value="Genomic_DNA"/>
</dbReference>
<evidence type="ECO:0000313" key="2">
    <source>
        <dbReference type="EMBL" id="PWU48848.1"/>
    </source>
</evidence>
<protein>
    <recommendedName>
        <fullName evidence="1">ARG and Rhodanese-Phosphatase-superfamily-associated domain-containing protein</fullName>
    </recommendedName>
</protein>
<reference evidence="3" key="1">
    <citation type="submission" date="2018-05" db="EMBL/GenBank/DDBJ databases">
        <title>Micromonospora globispora sp. nov. and Micromonospora rugosa sp. nov., isolated from marine sediment.</title>
        <authorList>
            <person name="Carro L."/>
            <person name="Aysel V."/>
            <person name="Cetin D."/>
            <person name="Igual J.M."/>
            <person name="Klenk H.-P."/>
            <person name="Trujillo M.E."/>
            <person name="Sahin N."/>
        </authorList>
    </citation>
    <scope>NUCLEOTIDE SEQUENCE [LARGE SCALE GENOMIC DNA]</scope>
    <source>
        <strain evidence="3">S2904</strain>
    </source>
</reference>
<accession>A0A317KA21</accession>
<organism evidence="2 3">
    <name type="scientific">Micromonospora globispora</name>
    <dbReference type="NCBI Taxonomy" id="1450148"/>
    <lineage>
        <taxon>Bacteria</taxon>
        <taxon>Bacillati</taxon>
        <taxon>Actinomycetota</taxon>
        <taxon>Actinomycetes</taxon>
        <taxon>Micromonosporales</taxon>
        <taxon>Micromonosporaceae</taxon>
        <taxon>Micromonospora</taxon>
    </lineage>
</organism>
<dbReference type="Pfam" id="PF20208">
    <property type="entry name" value="ARPP-1"/>
    <property type="match status" value="1"/>
</dbReference>
<comment type="caution">
    <text evidence="2">The sequence shown here is derived from an EMBL/GenBank/DDBJ whole genome shotgun (WGS) entry which is preliminary data.</text>
</comment>
<gene>
    <name evidence="2" type="ORF">DLJ46_11240</name>
</gene>
<feature type="domain" description="ARG and Rhodanese-Phosphatase-superfamily-associated" evidence="1">
    <location>
        <begin position="7"/>
        <end position="289"/>
    </location>
</feature>
<evidence type="ECO:0000259" key="1">
    <source>
        <dbReference type="Pfam" id="PF20208"/>
    </source>
</evidence>
<dbReference type="OrthoDB" id="9796904at2"/>
<evidence type="ECO:0000313" key="3">
    <source>
        <dbReference type="Proteomes" id="UP000245683"/>
    </source>
</evidence>
<sequence>MTALPALHLGAPTQAGPLTVFPVWTDAPIAPSACRTSLPADARIDELPTPVVGKLRVTNPGGTPLLLLEGALLDGGWQHRVVTRSVLVDAQGQQDVPVACVEQNRWAGGKVQRLARHRAPLAVRGALRGLRAETPGVHGTTVDQGDVWRRVTRYERDLGNSPTSSLVDLQNRQAAELRSILRTIRPLYGQRGVLIGAAGHPVLLEVYDDPQTLAEQWESLLSAVAMDARLAPPQPTPGHRARAFIQRLTAAPLRSTSMGGRAIAVDADKDKLLSARGVALGDRLLHLAVVNAKHQFVLAA</sequence>
<keyword evidence="3" id="KW-1185">Reference proteome</keyword>
<dbReference type="InterPro" id="IPR046699">
    <property type="entry name" value="ARPP-1"/>
</dbReference>